<evidence type="ECO:0000256" key="8">
    <source>
        <dbReference type="ARBA" id="ARBA00023277"/>
    </source>
</evidence>
<dbReference type="PANTHER" id="PTHR43523">
    <property type="entry name" value="GLUCOSE-1-PHOSPHATE ADENYLYLTRANSFERASE-RELATED"/>
    <property type="match status" value="1"/>
</dbReference>
<dbReference type="Gene3D" id="3.90.550.10">
    <property type="entry name" value="Spore Coat Polysaccharide Biosynthesis Protein SpsA, Chain A"/>
    <property type="match status" value="1"/>
</dbReference>
<dbReference type="InterPro" id="IPR056818">
    <property type="entry name" value="GlmU/GlgC-like_hexapep"/>
</dbReference>
<comment type="similarity">
    <text evidence="1 9">Belongs to the bacterial/plant glucose-1-phosphate adenylyltransferase family.</text>
</comment>
<evidence type="ECO:0000256" key="6">
    <source>
        <dbReference type="ARBA" id="ARBA00022840"/>
    </source>
</evidence>
<comment type="caution">
    <text evidence="12">The sequence shown here is derived from an EMBL/GenBank/DDBJ whole genome shotgun (WGS) entry which is preliminary data.</text>
</comment>
<dbReference type="GO" id="GO:0008878">
    <property type="term" value="F:glucose-1-phosphate adenylyltransferase activity"/>
    <property type="evidence" value="ECO:0007669"/>
    <property type="project" value="UniProtKB-UniRule"/>
</dbReference>
<accession>A0A094XB03</accession>
<feature type="domain" description="Glucose-1-phosphate adenylyltransferase/Bifunctional protein GlmU-like C-terminal hexapeptide" evidence="11">
    <location>
        <begin position="281"/>
        <end position="350"/>
    </location>
</feature>
<dbReference type="AlphaFoldDB" id="A0A094XB03"/>
<dbReference type="CDD" id="cd02508">
    <property type="entry name" value="ADP_Glucose_PP"/>
    <property type="match status" value="1"/>
</dbReference>
<keyword evidence="2 9" id="KW-0321">Glycogen metabolism</keyword>
<dbReference type="InterPro" id="IPR011831">
    <property type="entry name" value="ADP-Glc_PPase"/>
</dbReference>
<feature type="site" description="Could play a key role in the communication between the regulatory and the substrate sites" evidence="9">
    <location>
        <position position="91"/>
    </location>
</feature>
<comment type="subunit">
    <text evidence="9">Homotetramer.</text>
</comment>
<dbReference type="eggNOG" id="COG0448">
    <property type="taxonomic scope" value="Bacteria"/>
</dbReference>
<keyword evidence="5 9" id="KW-0547">Nucleotide-binding</keyword>
<evidence type="ECO:0000313" key="12">
    <source>
        <dbReference type="EMBL" id="KGA95970.1"/>
    </source>
</evidence>
<feature type="site" description="Could play a key role in the communication between the regulatory and the substrate sites" evidence="9">
    <location>
        <position position="52"/>
    </location>
</feature>
<feature type="domain" description="Nucleotidyl transferase" evidence="10">
    <location>
        <begin position="1"/>
        <end position="251"/>
    </location>
</feature>
<protein>
    <recommendedName>
        <fullName evidence="9">Glucose-1-phosphate adenylyltransferase</fullName>
        <ecNumber evidence="9">2.7.7.27</ecNumber>
    </recommendedName>
    <alternativeName>
        <fullName evidence="9">ADP-glucose pyrophosphorylase</fullName>
        <shortName evidence="9">ADPGlc PPase</shortName>
    </alternativeName>
    <alternativeName>
        <fullName evidence="9">ADP-glucose synthase</fullName>
    </alternativeName>
</protein>
<evidence type="ECO:0000256" key="7">
    <source>
        <dbReference type="ARBA" id="ARBA00023056"/>
    </source>
</evidence>
<reference evidence="12 13" key="1">
    <citation type="journal article" date="2014" name="Genome Announc.">
        <title>Draft Genome Sequence of Bacillus alcalophilus AV1934, a Classic Alkaliphile Isolated from Human Feces in 1934.</title>
        <authorList>
            <person name="Attie O."/>
            <person name="Jayaprakash A."/>
            <person name="Shah H."/>
            <person name="Paulsen I.T."/>
            <person name="Morino M."/>
            <person name="Takahashi Y."/>
            <person name="Narumi I."/>
            <person name="Sachidanandam R."/>
            <person name="Satoh K."/>
            <person name="Ito M."/>
            <person name="Krulwich T.A."/>
        </authorList>
    </citation>
    <scope>NUCLEOTIDE SEQUENCE [LARGE SCALE GENOMIC DNA]</scope>
    <source>
        <strain evidence="12 13">AV1934</strain>
    </source>
</reference>
<evidence type="ECO:0000313" key="13">
    <source>
        <dbReference type="Proteomes" id="UP000002754"/>
    </source>
</evidence>
<feature type="binding site" evidence="9">
    <location>
        <position position="92"/>
    </location>
    <ligand>
        <name>alpha-D-glucose 1-phosphate</name>
        <dbReference type="ChEBI" id="CHEBI:58601"/>
    </ligand>
</feature>
<comment type="catalytic activity">
    <reaction evidence="9">
        <text>alpha-D-glucose 1-phosphate + ATP + H(+) = ADP-alpha-D-glucose + diphosphate</text>
        <dbReference type="Rhea" id="RHEA:12120"/>
        <dbReference type="ChEBI" id="CHEBI:15378"/>
        <dbReference type="ChEBI" id="CHEBI:30616"/>
        <dbReference type="ChEBI" id="CHEBI:33019"/>
        <dbReference type="ChEBI" id="CHEBI:57498"/>
        <dbReference type="ChEBI" id="CHEBI:58601"/>
        <dbReference type="EC" id="2.7.7.27"/>
    </reaction>
</comment>
<dbReference type="InterPro" id="IPR023049">
    <property type="entry name" value="GlgC_bac"/>
</dbReference>
<dbReference type="SUPFAM" id="SSF53448">
    <property type="entry name" value="Nucleotide-diphospho-sugar transferases"/>
    <property type="match status" value="1"/>
</dbReference>
<keyword evidence="8 9" id="KW-0119">Carbohydrate metabolism</keyword>
<dbReference type="NCBIfam" id="TIGR02091">
    <property type="entry name" value="glgC"/>
    <property type="match status" value="1"/>
</dbReference>
<dbReference type="EC" id="2.7.7.27" evidence="9"/>
<name>A0A094XB03_ALKAL</name>
<dbReference type="InterPro" id="IPR005836">
    <property type="entry name" value="ADP_Glu_pyroP_CS"/>
</dbReference>
<dbReference type="UniPathway" id="UPA00164"/>
<dbReference type="Gene3D" id="2.160.10.10">
    <property type="entry name" value="Hexapeptide repeat proteins"/>
    <property type="match status" value="1"/>
</dbReference>
<evidence type="ECO:0000256" key="2">
    <source>
        <dbReference type="ARBA" id="ARBA00022600"/>
    </source>
</evidence>
<keyword evidence="3 9" id="KW-0808">Transferase</keyword>
<dbReference type="InterPro" id="IPR011004">
    <property type="entry name" value="Trimer_LpxA-like_sf"/>
</dbReference>
<dbReference type="Proteomes" id="UP000002754">
    <property type="component" value="Unassembled WGS sequence"/>
</dbReference>
<feature type="binding site" evidence="9">
    <location>
        <position position="157"/>
    </location>
    <ligand>
        <name>alpha-D-glucose 1-phosphate</name>
        <dbReference type="ChEBI" id="CHEBI:58601"/>
    </ligand>
</feature>
<feature type="binding site" evidence="9">
    <location>
        <position position="183"/>
    </location>
    <ligand>
        <name>alpha-D-glucose 1-phosphate</name>
        <dbReference type="ChEBI" id="CHEBI:58601"/>
    </ligand>
</feature>
<comment type="function">
    <text evidence="9">Involved in the biosynthesis of ADP-glucose, a building block required for the elongation reactions to produce glycogen. Catalyzes the reaction between ATP and alpha-D-glucose 1-phosphate (G1P) to produce pyrophosphate and ADP-Glc.</text>
</comment>
<dbReference type="CDD" id="cd04651">
    <property type="entry name" value="LbH_G1P_AT_C"/>
    <property type="match status" value="1"/>
</dbReference>
<dbReference type="EMBL" id="ALPT02000090">
    <property type="protein sequence ID" value="KGA95970.1"/>
    <property type="molecule type" value="Genomic_DNA"/>
</dbReference>
<sequence>MLLAGGEGKRLGDLTKRMAKPAVHFGGKYRIIDFALSNCSNSGIDTVGVLTQYEPLALNAHLGIGSPWDLDRRDGGLRSLPPYIEKKGGSWYQGTANAILQNIPFIEQHNPEHVLILSGDHIYKMDYSKLIDNHKKTGADATISVIDVPLEEASRFGIMETNASNEITGFKEKPEQPTSTLASMGVYVFKWPLLKKYLLNDAKRKQSSHDFGKDIIPMMLADNQRLLAYPFTGYWRDVGTIESYWQANMDLVGHDPKFNLNDPNWKIYSVTHHKPPHYLSKKAKVSKSIIDEGCRIAGTVKNSIIFNEVSIESESVIDKSVIMPNVSIGQNVQLSKVIVTENTTIPDNIQLTSPTNQVLVLNQESLHQILVQRLVSNG</sequence>
<dbReference type="Pfam" id="PF24894">
    <property type="entry name" value="Hexapep_GlmU"/>
    <property type="match status" value="1"/>
</dbReference>
<evidence type="ECO:0000256" key="3">
    <source>
        <dbReference type="ARBA" id="ARBA00022679"/>
    </source>
</evidence>
<evidence type="ECO:0000256" key="9">
    <source>
        <dbReference type="HAMAP-Rule" id="MF_00624"/>
    </source>
</evidence>
<dbReference type="GO" id="GO:0005524">
    <property type="term" value="F:ATP binding"/>
    <property type="evidence" value="ECO:0007669"/>
    <property type="project" value="UniProtKB-KW"/>
</dbReference>
<dbReference type="PANTHER" id="PTHR43523:SF2">
    <property type="entry name" value="GLUCOSE-1-PHOSPHATE ADENYLYLTRANSFERASE"/>
    <property type="match status" value="1"/>
</dbReference>
<proteinExistence type="inferred from homology"/>
<feature type="binding site" evidence="9">
    <location>
        <begin position="172"/>
        <end position="173"/>
    </location>
    <ligand>
        <name>alpha-D-glucose 1-phosphate</name>
        <dbReference type="ChEBI" id="CHEBI:58601"/>
    </ligand>
</feature>
<dbReference type="PROSITE" id="PS00810">
    <property type="entry name" value="ADP_GLC_PYROPHOSPH_3"/>
    <property type="match status" value="1"/>
</dbReference>
<dbReference type="InterPro" id="IPR005835">
    <property type="entry name" value="NTP_transferase_dom"/>
</dbReference>
<dbReference type="GO" id="GO:0005978">
    <property type="term" value="P:glycogen biosynthetic process"/>
    <property type="evidence" value="ECO:0007669"/>
    <property type="project" value="UniProtKB-UniRule"/>
</dbReference>
<dbReference type="HAMAP" id="MF_00624">
    <property type="entry name" value="GlgC"/>
    <property type="match status" value="1"/>
</dbReference>
<evidence type="ECO:0000259" key="10">
    <source>
        <dbReference type="Pfam" id="PF00483"/>
    </source>
</evidence>
<comment type="pathway">
    <text evidence="9">Glycan biosynthesis; glycogen biosynthesis.</text>
</comment>
<keyword evidence="13" id="KW-1185">Reference proteome</keyword>
<keyword evidence="7 9" id="KW-0320">Glycogen biosynthesis</keyword>
<dbReference type="SUPFAM" id="SSF51161">
    <property type="entry name" value="Trimeric LpxA-like enzymes"/>
    <property type="match status" value="1"/>
</dbReference>
<dbReference type="PROSITE" id="PS00809">
    <property type="entry name" value="ADP_GLC_PYROPHOSPH_2"/>
    <property type="match status" value="1"/>
</dbReference>
<organism evidence="12 13">
    <name type="scientific">Alkalihalobacillus alcalophilus ATCC 27647 = CGMCC 1.3604</name>
    <dbReference type="NCBI Taxonomy" id="1218173"/>
    <lineage>
        <taxon>Bacteria</taxon>
        <taxon>Bacillati</taxon>
        <taxon>Bacillota</taxon>
        <taxon>Bacilli</taxon>
        <taxon>Bacillales</taxon>
        <taxon>Bacillaceae</taxon>
        <taxon>Alkalihalobacillus</taxon>
    </lineage>
</organism>
<gene>
    <name evidence="9 12" type="primary">glgC</name>
    <name evidence="12" type="ORF">BALCAV_0219185</name>
</gene>
<evidence type="ECO:0000259" key="11">
    <source>
        <dbReference type="Pfam" id="PF24894"/>
    </source>
</evidence>
<evidence type="ECO:0000256" key="5">
    <source>
        <dbReference type="ARBA" id="ARBA00022741"/>
    </source>
</evidence>
<keyword evidence="4 9" id="KW-0548">Nucleotidyltransferase</keyword>
<keyword evidence="6 9" id="KW-0067">ATP-binding</keyword>
<dbReference type="PROSITE" id="PS00808">
    <property type="entry name" value="ADP_GLC_PYROPHOSPH_1"/>
    <property type="match status" value="1"/>
</dbReference>
<dbReference type="STRING" id="1218173.BALCAV_0219185"/>
<dbReference type="InterPro" id="IPR029044">
    <property type="entry name" value="Nucleotide-diphossugar_trans"/>
</dbReference>
<dbReference type="Pfam" id="PF00483">
    <property type="entry name" value="NTP_transferase"/>
    <property type="match status" value="1"/>
</dbReference>
<evidence type="ECO:0000256" key="1">
    <source>
        <dbReference type="ARBA" id="ARBA00010443"/>
    </source>
</evidence>
<dbReference type="NCBIfam" id="NF003670">
    <property type="entry name" value="PRK05293.1"/>
    <property type="match status" value="1"/>
</dbReference>
<evidence type="ECO:0000256" key="4">
    <source>
        <dbReference type="ARBA" id="ARBA00022695"/>
    </source>
</evidence>